<dbReference type="RefSeq" id="WP_075018451.1">
    <property type="nucleotide sequence ID" value="NZ_BJMC01000014.1"/>
</dbReference>
<sequence>MENPRLEMRGIVKTFGPVTALDAVDLVVGRNEVHGLLGGNGAGKTTLMNVLYGLYRPNAGEVLLDGQPVSIGSPKDAIAAGVGMVHQTFLQVDNYTVTENIVLGTDVPGPLRLDLTEARERIRELSERFGLTVDPDAVVEELPVGVRQRVEILKALYRGAKVLILDEPTTNLTPQEVDDLFGSMRAMVDDGMSVVLITHKIRETLSVCDRMTVMRDGRRVETLERSDTDAEHLAEKMVGSTTDPGAVVEAAALGAVDAEAVEETLSSVGTTIAVAVRDLVVVNDQGHELIRGFDLELREGEIVGIAGVAGNGQVELAEALAGVRPLRAGSVEVSGRAMGGLATSSWLEHGVAYVPEDRHRDGILPTASITENLVLGSQRSPKVRRFGLIDWGAAKQRAVDAIAEFSVRANGPGTLVGDLSGGNIQRVILARAFARRPRLLILHNPTRGLDIGSTRFVYQQVRTATAAGCAVLLISEDLDEVIALSDRVIALYQGSRAGEWPHGSVDAYEVGRSMTGLGEARV</sequence>
<dbReference type="InterPro" id="IPR017871">
    <property type="entry name" value="ABC_transporter-like_CS"/>
</dbReference>
<proteinExistence type="predicted"/>
<dbReference type="InterPro" id="IPR027417">
    <property type="entry name" value="P-loop_NTPase"/>
</dbReference>
<dbReference type="GO" id="GO:0016887">
    <property type="term" value="F:ATP hydrolysis activity"/>
    <property type="evidence" value="ECO:0007669"/>
    <property type="project" value="InterPro"/>
</dbReference>
<name>A0A0C5WZF1_NOCSI</name>
<dbReference type="SMART" id="SM00382">
    <property type="entry name" value="AAA"/>
    <property type="match status" value="2"/>
</dbReference>
<dbReference type="STRING" id="2045.KR76_23210"/>
<keyword evidence="1" id="KW-0813">Transport</keyword>
<dbReference type="EMBL" id="CP009896">
    <property type="protein sequence ID" value="AJR18723.1"/>
    <property type="molecule type" value="Genomic_DNA"/>
</dbReference>
<keyword evidence="2" id="KW-0677">Repeat</keyword>
<dbReference type="Gene3D" id="3.40.50.300">
    <property type="entry name" value="P-loop containing nucleotide triphosphate hydrolases"/>
    <property type="match status" value="2"/>
</dbReference>
<evidence type="ECO:0000313" key="5">
    <source>
        <dbReference type="EMBL" id="AJR18723.1"/>
    </source>
</evidence>
<evidence type="ECO:0000313" key="6">
    <source>
        <dbReference type="Proteomes" id="UP000030300"/>
    </source>
</evidence>
<dbReference type="OrthoDB" id="3311037at2"/>
<dbReference type="KEGG" id="psim:KR76_23210"/>
<dbReference type="PROSITE" id="PS50893">
    <property type="entry name" value="ABC_TRANSPORTER_2"/>
    <property type="match status" value="2"/>
</dbReference>
<dbReference type="AlphaFoldDB" id="A0A0C5WZF1"/>
<organism evidence="5 6">
    <name type="scientific">Nocardioides simplex</name>
    <name type="common">Arthrobacter simplex</name>
    <dbReference type="NCBI Taxonomy" id="2045"/>
    <lineage>
        <taxon>Bacteria</taxon>
        <taxon>Bacillati</taxon>
        <taxon>Actinomycetota</taxon>
        <taxon>Actinomycetes</taxon>
        <taxon>Propionibacteriales</taxon>
        <taxon>Nocardioidaceae</taxon>
        <taxon>Pimelobacter</taxon>
    </lineage>
</organism>
<reference evidence="5 6" key="1">
    <citation type="journal article" date="2015" name="Genome Announc.">
        <title>Complete Genome Sequence of Steroid-Transforming Nocardioides simplex VKM Ac-2033D.</title>
        <authorList>
            <person name="Shtratnikova V.Y."/>
            <person name="Schelkunov M.I."/>
            <person name="Pekov Y.A."/>
            <person name="Fokina V.V."/>
            <person name="Logacheva M.D."/>
            <person name="Sokolov S.L."/>
            <person name="Bragin E.Y."/>
            <person name="Ashapkin V.V."/>
            <person name="Donova M.V."/>
        </authorList>
    </citation>
    <scope>NUCLEOTIDE SEQUENCE [LARGE SCALE GENOMIC DNA]</scope>
    <source>
        <strain evidence="5 6">VKM Ac-2033D</strain>
    </source>
</reference>
<dbReference type="CDD" id="cd03216">
    <property type="entry name" value="ABC_Carb_Monos_I"/>
    <property type="match status" value="1"/>
</dbReference>
<evidence type="ECO:0000256" key="3">
    <source>
        <dbReference type="ARBA" id="ARBA00022741"/>
    </source>
</evidence>
<dbReference type="GeneID" id="96611683"/>
<dbReference type="PANTHER" id="PTHR43790">
    <property type="entry name" value="CARBOHYDRATE TRANSPORT ATP-BINDING PROTEIN MG119-RELATED"/>
    <property type="match status" value="1"/>
</dbReference>
<evidence type="ECO:0000256" key="4">
    <source>
        <dbReference type="ARBA" id="ARBA00022840"/>
    </source>
</evidence>
<keyword evidence="6" id="KW-1185">Reference proteome</keyword>
<dbReference type="Proteomes" id="UP000030300">
    <property type="component" value="Chromosome"/>
</dbReference>
<dbReference type="InterPro" id="IPR003439">
    <property type="entry name" value="ABC_transporter-like_ATP-bd"/>
</dbReference>
<dbReference type="SUPFAM" id="SSF52540">
    <property type="entry name" value="P-loop containing nucleoside triphosphate hydrolases"/>
    <property type="match status" value="2"/>
</dbReference>
<keyword evidence="3" id="KW-0547">Nucleotide-binding</keyword>
<accession>A0A0C5WZF1</accession>
<dbReference type="PANTHER" id="PTHR43790:SF9">
    <property type="entry name" value="GALACTOFURANOSE TRANSPORTER ATP-BINDING PROTEIN YTFR"/>
    <property type="match status" value="1"/>
</dbReference>
<dbReference type="CDD" id="cd03215">
    <property type="entry name" value="ABC_Carb_Monos_II"/>
    <property type="match status" value="1"/>
</dbReference>
<dbReference type="InterPro" id="IPR003593">
    <property type="entry name" value="AAA+_ATPase"/>
</dbReference>
<dbReference type="Pfam" id="PF00005">
    <property type="entry name" value="ABC_tran"/>
    <property type="match status" value="2"/>
</dbReference>
<evidence type="ECO:0000256" key="1">
    <source>
        <dbReference type="ARBA" id="ARBA00022448"/>
    </source>
</evidence>
<dbReference type="PROSITE" id="PS00211">
    <property type="entry name" value="ABC_TRANSPORTER_1"/>
    <property type="match status" value="1"/>
</dbReference>
<protein>
    <submittedName>
        <fullName evidence="5">Ribose ABC transport system, ATP-binding protein RbsA</fullName>
    </submittedName>
</protein>
<dbReference type="HOGENOM" id="CLU_000604_92_0_11"/>
<gene>
    <name evidence="5" type="ORF">KR76_23210</name>
</gene>
<dbReference type="InterPro" id="IPR050107">
    <property type="entry name" value="ABC_carbohydrate_import_ATPase"/>
</dbReference>
<dbReference type="GO" id="GO:0005524">
    <property type="term" value="F:ATP binding"/>
    <property type="evidence" value="ECO:0007669"/>
    <property type="project" value="UniProtKB-KW"/>
</dbReference>
<keyword evidence="4 5" id="KW-0067">ATP-binding</keyword>
<evidence type="ECO:0000256" key="2">
    <source>
        <dbReference type="ARBA" id="ARBA00022737"/>
    </source>
</evidence>